<dbReference type="OrthoDB" id="666348at2759"/>
<gene>
    <name evidence="1" type="ORF">CCACVL1_02856</name>
</gene>
<dbReference type="EMBL" id="AWWV01006273">
    <property type="protein sequence ID" value="OMP02241.1"/>
    <property type="molecule type" value="Genomic_DNA"/>
</dbReference>
<name>A0A1R3K585_COCAP</name>
<evidence type="ECO:0000313" key="2">
    <source>
        <dbReference type="Proteomes" id="UP000188268"/>
    </source>
</evidence>
<dbReference type="STRING" id="210143.A0A1R3K585"/>
<sequence>MLMLEDFELNSMQRGTDSVKDVFKQTMLDQDTIFRKQVHELHRLYSVQKTLMKDLPPMKLEKYWQADKQSLPQETGLTSYSIPMVFEAPVF</sequence>
<evidence type="ECO:0000313" key="1">
    <source>
        <dbReference type="EMBL" id="OMP02241.1"/>
    </source>
</evidence>
<dbReference type="AlphaFoldDB" id="A0A1R3K585"/>
<dbReference type="Proteomes" id="UP000188268">
    <property type="component" value="Unassembled WGS sequence"/>
</dbReference>
<keyword evidence="2" id="KW-1185">Reference proteome</keyword>
<reference evidence="1 2" key="1">
    <citation type="submission" date="2013-09" db="EMBL/GenBank/DDBJ databases">
        <title>Corchorus capsularis genome sequencing.</title>
        <authorList>
            <person name="Alam M."/>
            <person name="Haque M.S."/>
            <person name="Islam M.S."/>
            <person name="Emdad E.M."/>
            <person name="Islam M.M."/>
            <person name="Ahmed B."/>
            <person name="Halim A."/>
            <person name="Hossen Q.M.M."/>
            <person name="Hossain M.Z."/>
            <person name="Ahmed R."/>
            <person name="Khan M.M."/>
            <person name="Islam R."/>
            <person name="Rashid M.M."/>
            <person name="Khan S.A."/>
            <person name="Rahman M.S."/>
            <person name="Alam M."/>
        </authorList>
    </citation>
    <scope>NUCLEOTIDE SEQUENCE [LARGE SCALE GENOMIC DNA]</scope>
    <source>
        <strain evidence="2">cv. CVL-1</strain>
        <tissue evidence="1">Whole seedling</tissue>
    </source>
</reference>
<organism evidence="1 2">
    <name type="scientific">Corchorus capsularis</name>
    <name type="common">Jute</name>
    <dbReference type="NCBI Taxonomy" id="210143"/>
    <lineage>
        <taxon>Eukaryota</taxon>
        <taxon>Viridiplantae</taxon>
        <taxon>Streptophyta</taxon>
        <taxon>Embryophyta</taxon>
        <taxon>Tracheophyta</taxon>
        <taxon>Spermatophyta</taxon>
        <taxon>Magnoliopsida</taxon>
        <taxon>eudicotyledons</taxon>
        <taxon>Gunneridae</taxon>
        <taxon>Pentapetalae</taxon>
        <taxon>rosids</taxon>
        <taxon>malvids</taxon>
        <taxon>Malvales</taxon>
        <taxon>Malvaceae</taxon>
        <taxon>Grewioideae</taxon>
        <taxon>Apeibeae</taxon>
        <taxon>Corchorus</taxon>
    </lineage>
</organism>
<protein>
    <submittedName>
        <fullName evidence="1">Uncharacterized protein</fullName>
    </submittedName>
</protein>
<accession>A0A1R3K585</accession>
<dbReference type="Gramene" id="OMP02241">
    <property type="protein sequence ID" value="OMP02241"/>
    <property type="gene ID" value="CCACVL1_02856"/>
</dbReference>
<proteinExistence type="predicted"/>
<comment type="caution">
    <text evidence="1">The sequence shown here is derived from an EMBL/GenBank/DDBJ whole genome shotgun (WGS) entry which is preliminary data.</text>
</comment>
<dbReference type="PANTHER" id="PTHR33167:SF29">
    <property type="entry name" value="T28K15.14 PROTEIN"/>
    <property type="match status" value="1"/>
</dbReference>
<dbReference type="PANTHER" id="PTHR33167">
    <property type="entry name" value="TRANSCRIPTION FACTOR, PUTATIVE (DUF863)-RELATED"/>
    <property type="match status" value="1"/>
</dbReference>